<keyword evidence="3" id="KW-0597">Phosphoprotein</keyword>
<dbReference type="PROSITE" id="PS50885">
    <property type="entry name" value="HAMP"/>
    <property type="match status" value="1"/>
</dbReference>
<dbReference type="AlphaFoldDB" id="A0A656JVN7"/>
<dbReference type="GO" id="GO:0005886">
    <property type="term" value="C:plasma membrane"/>
    <property type="evidence" value="ECO:0007669"/>
    <property type="project" value="TreeGrafter"/>
</dbReference>
<dbReference type="InterPro" id="IPR003660">
    <property type="entry name" value="HAMP_dom"/>
</dbReference>
<protein>
    <recommendedName>
        <fullName evidence="2">histidine kinase</fullName>
        <ecNumber evidence="2">2.7.13.3</ecNumber>
    </recommendedName>
</protein>
<dbReference type="Proteomes" id="UP000018849">
    <property type="component" value="Unassembled WGS sequence"/>
</dbReference>
<evidence type="ECO:0000256" key="4">
    <source>
        <dbReference type="ARBA" id="ARBA00022679"/>
    </source>
</evidence>
<feature type="non-terminal residue" evidence="8">
    <location>
        <position position="76"/>
    </location>
</feature>
<dbReference type="Pfam" id="PF00672">
    <property type="entry name" value="HAMP"/>
    <property type="match status" value="1"/>
</dbReference>
<evidence type="ECO:0000256" key="2">
    <source>
        <dbReference type="ARBA" id="ARBA00012438"/>
    </source>
</evidence>
<keyword evidence="6" id="KW-0902">Two-component regulatory system</keyword>
<keyword evidence="4" id="KW-0808">Transferase</keyword>
<reference evidence="8 9" key="1">
    <citation type="journal article" date="2013" name="PLoS Pathog.">
        <title>Genomic analysis of the Kiwifruit pathogen Pseudomonas syringae pv. actinidiae provides insight into the origins of an emergent plant disease.</title>
        <authorList>
            <person name="McCann H.C."/>
            <person name="Rikkerink E.H."/>
            <person name="Bertels F."/>
            <person name="Fiers M."/>
            <person name="Lu A."/>
            <person name="Rees-George J."/>
            <person name="Andersen M.T."/>
            <person name="Gleave A.P."/>
            <person name="Haubold B."/>
            <person name="Wohlers M.W."/>
            <person name="Guttman D.S."/>
            <person name="Wang P.W."/>
            <person name="Straub C."/>
            <person name="Vanneste J.L."/>
            <person name="Rainey P.B."/>
            <person name="Templeton M.D."/>
        </authorList>
    </citation>
    <scope>NUCLEOTIDE SEQUENCE [LARGE SCALE GENOMIC DNA]</scope>
    <source>
        <strain evidence="8 9">ICMP 19096</strain>
    </source>
</reference>
<dbReference type="GO" id="GO:0004673">
    <property type="term" value="F:protein histidine kinase activity"/>
    <property type="evidence" value="ECO:0007669"/>
    <property type="project" value="UniProtKB-EC"/>
</dbReference>
<name>A0A656JVN7_PSESF</name>
<comment type="caution">
    <text evidence="8">The sequence shown here is derived from an EMBL/GenBank/DDBJ whole genome shotgun (WGS) entry which is preliminary data.</text>
</comment>
<evidence type="ECO:0000259" key="7">
    <source>
        <dbReference type="PROSITE" id="PS50885"/>
    </source>
</evidence>
<dbReference type="SMART" id="SM00304">
    <property type="entry name" value="HAMP"/>
    <property type="match status" value="1"/>
</dbReference>
<feature type="domain" description="HAMP" evidence="7">
    <location>
        <begin position="11"/>
        <end position="64"/>
    </location>
</feature>
<dbReference type="GO" id="GO:0000160">
    <property type="term" value="P:phosphorelay signal transduction system"/>
    <property type="evidence" value="ECO:0007669"/>
    <property type="project" value="UniProtKB-KW"/>
</dbReference>
<dbReference type="PANTHER" id="PTHR45436:SF3">
    <property type="entry name" value="SENSOR HISTIDINE KINASE HPRS"/>
    <property type="match status" value="1"/>
</dbReference>
<evidence type="ECO:0000256" key="5">
    <source>
        <dbReference type="ARBA" id="ARBA00022777"/>
    </source>
</evidence>
<evidence type="ECO:0000256" key="1">
    <source>
        <dbReference type="ARBA" id="ARBA00000085"/>
    </source>
</evidence>
<evidence type="ECO:0000256" key="3">
    <source>
        <dbReference type="ARBA" id="ARBA00022553"/>
    </source>
</evidence>
<dbReference type="Gene3D" id="1.10.287.130">
    <property type="match status" value="1"/>
</dbReference>
<feature type="non-terminal residue" evidence="8">
    <location>
        <position position="1"/>
    </location>
</feature>
<dbReference type="EMBL" id="AOKF01001851">
    <property type="protein sequence ID" value="EPN56734.1"/>
    <property type="molecule type" value="Genomic_DNA"/>
</dbReference>
<organism evidence="8 9">
    <name type="scientific">Pseudomonas syringae pv. actinidiae ICMP 19096</name>
    <dbReference type="NCBI Taxonomy" id="1194405"/>
    <lineage>
        <taxon>Bacteria</taxon>
        <taxon>Pseudomonadati</taxon>
        <taxon>Pseudomonadota</taxon>
        <taxon>Gammaproteobacteria</taxon>
        <taxon>Pseudomonadales</taxon>
        <taxon>Pseudomonadaceae</taxon>
        <taxon>Pseudomonas</taxon>
        <taxon>Pseudomonas syringae</taxon>
    </lineage>
</organism>
<proteinExistence type="predicted"/>
<dbReference type="InterPro" id="IPR050428">
    <property type="entry name" value="TCS_sensor_his_kinase"/>
</dbReference>
<evidence type="ECO:0000313" key="8">
    <source>
        <dbReference type="EMBL" id="EPN56734.1"/>
    </source>
</evidence>
<comment type="catalytic activity">
    <reaction evidence="1">
        <text>ATP + protein L-histidine = ADP + protein N-phospho-L-histidine.</text>
        <dbReference type="EC" id="2.7.13.3"/>
    </reaction>
</comment>
<sequence>ITAVLGYVLLRRGLRPLRKMAAHAAAITPASLHKRLDSHDTPVELQQLSNAFNAMLDRIDDGYRRLMQFSADLAHE</sequence>
<dbReference type="PANTHER" id="PTHR45436">
    <property type="entry name" value="SENSOR HISTIDINE KINASE YKOH"/>
    <property type="match status" value="1"/>
</dbReference>
<dbReference type="SUPFAM" id="SSF158472">
    <property type="entry name" value="HAMP domain-like"/>
    <property type="match status" value="1"/>
</dbReference>
<evidence type="ECO:0000313" key="9">
    <source>
        <dbReference type="Proteomes" id="UP000018849"/>
    </source>
</evidence>
<accession>A0A656JVN7</accession>
<dbReference type="EC" id="2.7.13.3" evidence="2"/>
<keyword evidence="5 8" id="KW-0418">Kinase</keyword>
<evidence type="ECO:0000256" key="6">
    <source>
        <dbReference type="ARBA" id="ARBA00023012"/>
    </source>
</evidence>
<gene>
    <name evidence="8" type="ORF">A245_21699</name>
</gene>